<evidence type="ECO:0000313" key="5">
    <source>
        <dbReference type="Proteomes" id="UP000483261"/>
    </source>
</evidence>
<sequence length="166" mass="18322">MSEQQEREILTYDLFGTAVREIAQKVVDSGYEPDIVLSIARGGLALGMGLGYALDVKNLSAVNVEFYTGVNERLDVPIMLPPTPAAVDLTGMKVLIADDVADTGKTLEIVHDFCEGHVAEARTAVIFEKPWTVINADYVYKKTDRWIDFPWSSQPPLVDRRGGKAH</sequence>
<dbReference type="CDD" id="cd06223">
    <property type="entry name" value="PRTases_typeI"/>
    <property type="match status" value="1"/>
</dbReference>
<dbReference type="Pfam" id="PF00156">
    <property type="entry name" value="Pribosyltran"/>
    <property type="match status" value="1"/>
</dbReference>
<accession>A0A6M1R6V8</accession>
<feature type="domain" description="Phosphoribosyltransferase" evidence="3">
    <location>
        <begin position="9"/>
        <end position="152"/>
    </location>
</feature>
<dbReference type="Gene3D" id="3.40.50.2020">
    <property type="match status" value="1"/>
</dbReference>
<protein>
    <submittedName>
        <fullName evidence="4">Phosphoribosyltransferase</fullName>
    </submittedName>
</protein>
<evidence type="ECO:0000256" key="2">
    <source>
        <dbReference type="ARBA" id="ARBA00022679"/>
    </source>
</evidence>
<reference evidence="4 5" key="1">
    <citation type="submission" date="2020-02" db="EMBL/GenBank/DDBJ databases">
        <title>Whole-genome analyses of novel actinobacteria.</title>
        <authorList>
            <person name="Sahin N."/>
        </authorList>
    </citation>
    <scope>NUCLEOTIDE SEQUENCE [LARGE SCALE GENOMIC DNA]</scope>
    <source>
        <strain evidence="4 5">KC13</strain>
    </source>
</reference>
<dbReference type="RefSeq" id="WP_165111103.1">
    <property type="nucleotide sequence ID" value="NZ_JAALAA010000008.1"/>
</dbReference>
<keyword evidence="1 4" id="KW-0328">Glycosyltransferase</keyword>
<dbReference type="SUPFAM" id="SSF53271">
    <property type="entry name" value="PRTase-like"/>
    <property type="match status" value="1"/>
</dbReference>
<dbReference type="AlphaFoldDB" id="A0A6M1R6V8"/>
<name>A0A6M1R6V8_9ACTN</name>
<dbReference type="Proteomes" id="UP000483261">
    <property type="component" value="Unassembled WGS sequence"/>
</dbReference>
<proteinExistence type="predicted"/>
<keyword evidence="5" id="KW-1185">Reference proteome</keyword>
<keyword evidence="2 4" id="KW-0808">Transferase</keyword>
<dbReference type="InterPro" id="IPR000836">
    <property type="entry name" value="PRTase_dom"/>
</dbReference>
<comment type="caution">
    <text evidence="4">The sequence shown here is derived from an EMBL/GenBank/DDBJ whole genome shotgun (WGS) entry which is preliminary data.</text>
</comment>
<dbReference type="GO" id="GO:0016757">
    <property type="term" value="F:glycosyltransferase activity"/>
    <property type="evidence" value="ECO:0007669"/>
    <property type="project" value="UniProtKB-KW"/>
</dbReference>
<dbReference type="PANTHER" id="PTHR43363:SF1">
    <property type="entry name" value="HYPOXANTHINE-GUANINE PHOSPHORIBOSYLTRANSFERASE"/>
    <property type="match status" value="1"/>
</dbReference>
<dbReference type="PANTHER" id="PTHR43363">
    <property type="entry name" value="HYPOXANTHINE PHOSPHORIBOSYLTRANSFERASE"/>
    <property type="match status" value="1"/>
</dbReference>
<evidence type="ECO:0000259" key="3">
    <source>
        <dbReference type="Pfam" id="PF00156"/>
    </source>
</evidence>
<organism evidence="4 5">
    <name type="scientific">Nocardioides turkmenicus</name>
    <dbReference type="NCBI Taxonomy" id="2711220"/>
    <lineage>
        <taxon>Bacteria</taxon>
        <taxon>Bacillati</taxon>
        <taxon>Actinomycetota</taxon>
        <taxon>Actinomycetes</taxon>
        <taxon>Propionibacteriales</taxon>
        <taxon>Nocardioidaceae</taxon>
        <taxon>Nocardioides</taxon>
    </lineage>
</organism>
<evidence type="ECO:0000256" key="1">
    <source>
        <dbReference type="ARBA" id="ARBA00022676"/>
    </source>
</evidence>
<dbReference type="InterPro" id="IPR029057">
    <property type="entry name" value="PRTase-like"/>
</dbReference>
<dbReference type="EMBL" id="JAALAA010000008">
    <property type="protein sequence ID" value="NGN93369.1"/>
    <property type="molecule type" value="Genomic_DNA"/>
</dbReference>
<gene>
    <name evidence="4" type="ORF">G5C66_11535</name>
</gene>
<evidence type="ECO:0000313" key="4">
    <source>
        <dbReference type="EMBL" id="NGN93369.1"/>
    </source>
</evidence>